<evidence type="ECO:0000256" key="1">
    <source>
        <dbReference type="ARBA" id="ARBA00022801"/>
    </source>
</evidence>
<dbReference type="AlphaFoldDB" id="R2T4I1"/>
<dbReference type="STRING" id="155618.RV06_GL002514"/>
<evidence type="ECO:0000259" key="2">
    <source>
        <dbReference type="Pfam" id="PF07859"/>
    </source>
</evidence>
<reference evidence="4 6" key="2">
    <citation type="submission" date="2013-03" db="EMBL/GenBank/DDBJ databases">
        <title>The Genome Sequence of Enterococcus haemoperoxidus BAA-382 (PacBio/Illumina hybrid assembly).</title>
        <authorList>
            <consortium name="The Broad Institute Genomics Platform"/>
            <consortium name="The Broad Institute Genome Sequencing Center for Infectious Disease"/>
            <person name="Earl A."/>
            <person name="Russ C."/>
            <person name="Gilmore M."/>
            <person name="Surin D."/>
            <person name="Walker B."/>
            <person name="Young S."/>
            <person name="Zeng Q."/>
            <person name="Gargeya S."/>
            <person name="Fitzgerald M."/>
            <person name="Haas B."/>
            <person name="Abouelleil A."/>
            <person name="Allen A.W."/>
            <person name="Alvarado L."/>
            <person name="Arachchi H.M."/>
            <person name="Berlin A.M."/>
            <person name="Chapman S.B."/>
            <person name="Gainer-Dewar J."/>
            <person name="Goldberg J."/>
            <person name="Griggs A."/>
            <person name="Gujja S."/>
            <person name="Hansen M."/>
            <person name="Howarth C."/>
            <person name="Imamovic A."/>
            <person name="Ireland A."/>
            <person name="Larimer J."/>
            <person name="McCowan C."/>
            <person name="Murphy C."/>
            <person name="Pearson M."/>
            <person name="Poon T.W."/>
            <person name="Priest M."/>
            <person name="Roberts A."/>
            <person name="Saif S."/>
            <person name="Shea T."/>
            <person name="Sisk P."/>
            <person name="Sykes S."/>
            <person name="Wortman J."/>
            <person name="Nusbaum C."/>
            <person name="Birren B."/>
        </authorList>
    </citation>
    <scope>NUCLEOTIDE SEQUENCE [LARGE SCALE GENOMIC DNA]</scope>
    <source>
        <strain evidence="4 6">ATCC BAA-382</strain>
    </source>
</reference>
<keyword evidence="6" id="KW-1185">Reference proteome</keyword>
<dbReference type="InterPro" id="IPR050300">
    <property type="entry name" value="GDXG_lipolytic_enzyme"/>
</dbReference>
<keyword evidence="1" id="KW-0378">Hydrolase</keyword>
<dbReference type="Proteomes" id="UP000014197">
    <property type="component" value="Unassembled WGS sequence"/>
</dbReference>
<evidence type="ECO:0000313" key="5">
    <source>
        <dbReference type="Proteomes" id="UP000013858"/>
    </source>
</evidence>
<dbReference type="Proteomes" id="UP000013858">
    <property type="component" value="Unassembled WGS sequence"/>
</dbReference>
<organism evidence="3 5">
    <name type="scientific">Enterococcus haemoperoxidus ATCC BAA-382</name>
    <dbReference type="NCBI Taxonomy" id="1158608"/>
    <lineage>
        <taxon>Bacteria</taxon>
        <taxon>Bacillati</taxon>
        <taxon>Bacillota</taxon>
        <taxon>Bacilli</taxon>
        <taxon>Lactobacillales</taxon>
        <taxon>Enterococcaceae</taxon>
        <taxon>Enterococcus</taxon>
    </lineage>
</organism>
<reference evidence="3 5" key="1">
    <citation type="submission" date="2013-02" db="EMBL/GenBank/DDBJ databases">
        <title>The Genome Sequence of Enterococcus haemoperoxidus BAA-382.</title>
        <authorList>
            <consortium name="The Broad Institute Genome Sequencing Platform"/>
            <consortium name="The Broad Institute Genome Sequencing Center for Infectious Disease"/>
            <person name="Earl A.M."/>
            <person name="Gilmore M.S."/>
            <person name="Lebreton F."/>
            <person name="Walker B."/>
            <person name="Young S.K."/>
            <person name="Zeng Q."/>
            <person name="Gargeya S."/>
            <person name="Fitzgerald M."/>
            <person name="Haas B."/>
            <person name="Abouelleil A."/>
            <person name="Alvarado L."/>
            <person name="Arachchi H.M."/>
            <person name="Berlin A.M."/>
            <person name="Chapman S.B."/>
            <person name="Dewar J."/>
            <person name="Goldberg J."/>
            <person name="Griggs A."/>
            <person name="Gujja S."/>
            <person name="Hansen M."/>
            <person name="Howarth C."/>
            <person name="Imamovic A."/>
            <person name="Larimer J."/>
            <person name="McCowan C."/>
            <person name="Murphy C."/>
            <person name="Neiman D."/>
            <person name="Pearson M."/>
            <person name="Priest M."/>
            <person name="Roberts A."/>
            <person name="Saif S."/>
            <person name="Shea T."/>
            <person name="Sisk P."/>
            <person name="Sykes S."/>
            <person name="Wortman J."/>
            <person name="Nusbaum C."/>
            <person name="Birren B."/>
        </authorList>
    </citation>
    <scope>NUCLEOTIDE SEQUENCE [LARGE SCALE GENOMIC DNA]</scope>
    <source>
        <strain evidence="3 5">ATCC BAA-382</strain>
    </source>
</reference>
<protein>
    <recommendedName>
        <fullName evidence="2">Alpha/beta hydrolase fold-3 domain-containing protein</fullName>
    </recommendedName>
</protein>
<dbReference type="eggNOG" id="COG0657">
    <property type="taxonomic scope" value="Bacteria"/>
</dbReference>
<dbReference type="PATRIC" id="fig|1158608.3.peg.2205"/>
<dbReference type="OrthoDB" id="9815425at2"/>
<evidence type="ECO:0000313" key="4">
    <source>
        <dbReference type="EMBL" id="EOT60558.1"/>
    </source>
</evidence>
<feature type="domain" description="Alpha/beta hydrolase fold-3" evidence="2">
    <location>
        <begin position="62"/>
        <end position="260"/>
    </location>
</feature>
<dbReference type="Pfam" id="PF07859">
    <property type="entry name" value="Abhydrolase_3"/>
    <property type="match status" value="1"/>
</dbReference>
<comment type="caution">
    <text evidence="3">The sequence shown here is derived from an EMBL/GenBank/DDBJ whole genome shotgun (WGS) entry which is preliminary data.</text>
</comment>
<gene>
    <name evidence="4" type="ORF">I583_03204</name>
    <name evidence="3" type="ORF">UAW_02238</name>
</gene>
<dbReference type="PANTHER" id="PTHR48081">
    <property type="entry name" value="AB HYDROLASE SUPERFAMILY PROTEIN C4A8.06C"/>
    <property type="match status" value="1"/>
</dbReference>
<dbReference type="RefSeq" id="WP_010762429.1">
    <property type="nucleotide sequence ID" value="NZ_KB946316.1"/>
</dbReference>
<proteinExistence type="predicted"/>
<dbReference type="Gene3D" id="3.40.50.1820">
    <property type="entry name" value="alpha/beta hydrolase"/>
    <property type="match status" value="1"/>
</dbReference>
<accession>R2T4I1</accession>
<dbReference type="GO" id="GO:0016787">
    <property type="term" value="F:hydrolase activity"/>
    <property type="evidence" value="ECO:0007669"/>
    <property type="project" value="UniProtKB-KW"/>
</dbReference>
<dbReference type="InterPro" id="IPR029058">
    <property type="entry name" value="AB_hydrolase_fold"/>
</dbReference>
<evidence type="ECO:0000313" key="6">
    <source>
        <dbReference type="Proteomes" id="UP000014197"/>
    </source>
</evidence>
<dbReference type="EMBL" id="AJAR01000020">
    <property type="protein sequence ID" value="EOH95159.1"/>
    <property type="molecule type" value="Genomic_DNA"/>
</dbReference>
<sequence>MATFDIPTMRDQIREHDEKRDAGLTEPDTLEIIKDLSYGPYGIENTFDIYYPIGTTTCLPTIINIHGGGFFYGDKELYRFYTMYLATQGFTVVNFNYRLAPDHQYPAPLEDTNALMNWLIEHGQSYYIDLDHLFLVGDSAGAQLVEQYTTLTSNSVYAQNFPFKVAAIQFKAVALNCGAYFIGENGAINQDFPFYFGDTITPTLESQFPVERYITDSFPPTFVTTATHDMLKDLAQPLVALLQSKGVETTYRLYANQDHSELGHVFHLNQKSDIARQCNNDELAFFKEFSLK</sequence>
<dbReference type="SUPFAM" id="SSF53474">
    <property type="entry name" value="alpha/beta-Hydrolases"/>
    <property type="match status" value="1"/>
</dbReference>
<name>R2T4I1_9ENTE</name>
<dbReference type="InterPro" id="IPR013094">
    <property type="entry name" value="AB_hydrolase_3"/>
</dbReference>
<evidence type="ECO:0000313" key="3">
    <source>
        <dbReference type="EMBL" id="EOH95159.1"/>
    </source>
</evidence>
<dbReference type="EMBL" id="ASVY01000003">
    <property type="protein sequence ID" value="EOT60558.1"/>
    <property type="molecule type" value="Genomic_DNA"/>
</dbReference>